<dbReference type="InterPro" id="IPR033614">
    <property type="entry name" value="RASSF1-6"/>
</dbReference>
<dbReference type="Gene3D" id="3.10.20.90">
    <property type="entry name" value="Phosphatidylinositol 3-kinase Catalytic Subunit, Chain A, domain 1"/>
    <property type="match status" value="1"/>
</dbReference>
<protein>
    <submittedName>
        <fullName evidence="10">Uncharacterized protein</fullName>
    </submittedName>
</protein>
<gene>
    <name evidence="10" type="ORF">AB6A40_002185</name>
</gene>
<comment type="caution">
    <text evidence="10">The sequence shown here is derived from an EMBL/GenBank/DDBJ whole genome shotgun (WGS) entry which is preliminary data.</text>
</comment>
<evidence type="ECO:0000313" key="11">
    <source>
        <dbReference type="Proteomes" id="UP001608902"/>
    </source>
</evidence>
<dbReference type="PROSITE" id="PS50200">
    <property type="entry name" value="RA"/>
    <property type="match status" value="1"/>
</dbReference>
<dbReference type="InterPro" id="IPR020454">
    <property type="entry name" value="DAG/PE-bd"/>
</dbReference>
<evidence type="ECO:0000256" key="4">
    <source>
        <dbReference type="ARBA" id="ARBA00022833"/>
    </source>
</evidence>
<dbReference type="InterPro" id="IPR011524">
    <property type="entry name" value="SARAH_dom"/>
</dbReference>
<dbReference type="Pfam" id="PF16517">
    <property type="entry name" value="Nore1-SARAH"/>
    <property type="match status" value="1"/>
</dbReference>
<dbReference type="PROSITE" id="PS50081">
    <property type="entry name" value="ZF_DAG_PE_2"/>
    <property type="match status" value="1"/>
</dbReference>
<sequence length="570" mass="63988">MHASASRTSVSFDSSDVLSSNRGTSNRNTLNHSISERKTSVHSATSGQQPSWFAGLKSRISQISMPDWLSQLGIGSTVHAANYSVSSQPCQSTLSSSGDSEEKKSNIQKKKKMVERTSEVLPVTSSASDHRTCNDKISNVNDWSIWSFDTSLWNVEGDCDDTLIRQHFGPLKNLLTLCQQPGKGHEFMSLSIVQPTWCDKCGDFMWGFLTNAVKCKNCNYTCHARCQTLVTLDCRSASGSANMDVSDVSSTPLYPDIQKIVNINDVMLSEPVSELMVGSSAPCSLETNSSANEPSSPPLECQPRNLDVNLNKATVAVSSGLVQIHMNFTRPINVVAGQTPPTFLDVVNSAGTSSMNSFRTITTFFLPRNTVKTVNISWDITTRQMIVTLLRKFRVADNPRKFALYSRDVSDEPSSAVSDFKDESETRSVQMVRLEDDAYPLRIYHGWIRHGLKRQFVLQENDTGDILWEMFEVPELENFLTILLSEEKQYIFRIRQKYDAYRFYLDEQLRSRGYLMPSDDDGRNKEMPHDMTSYVLQEDDLESMSNTSKFGTARFGPLDDPFSSFRSTET</sequence>
<dbReference type="Gene3D" id="1.20.5.110">
    <property type="match status" value="1"/>
</dbReference>
<dbReference type="GO" id="GO:0046872">
    <property type="term" value="F:metal ion binding"/>
    <property type="evidence" value="ECO:0007669"/>
    <property type="project" value="UniProtKB-KW"/>
</dbReference>
<evidence type="ECO:0000259" key="9">
    <source>
        <dbReference type="PROSITE" id="PS50951"/>
    </source>
</evidence>
<evidence type="ECO:0000259" key="7">
    <source>
        <dbReference type="PROSITE" id="PS50081"/>
    </source>
</evidence>
<dbReference type="Pfam" id="PF00130">
    <property type="entry name" value="C1_1"/>
    <property type="match status" value="1"/>
</dbReference>
<dbReference type="SUPFAM" id="SSF57889">
    <property type="entry name" value="Cysteine-rich domain"/>
    <property type="match status" value="1"/>
</dbReference>
<comment type="subcellular location">
    <subcellularLocation>
        <location evidence="1">Cytoplasm</location>
        <location evidence="1">Cytoskeleton</location>
    </subcellularLocation>
</comment>
<evidence type="ECO:0000256" key="1">
    <source>
        <dbReference type="ARBA" id="ARBA00004245"/>
    </source>
</evidence>
<feature type="domain" description="Phorbol-ester/DAG-type" evidence="7">
    <location>
        <begin position="184"/>
        <end position="234"/>
    </location>
</feature>
<evidence type="ECO:0000256" key="5">
    <source>
        <dbReference type="ARBA" id="ARBA00023212"/>
    </source>
</evidence>
<accession>A0ABD6EDM0</accession>
<dbReference type="InterPro" id="IPR029071">
    <property type="entry name" value="Ubiquitin-like_domsf"/>
</dbReference>
<dbReference type="PANTHER" id="PTHR22738:SF10">
    <property type="entry name" value="RAS ASSOCIATION DOMAIN-CONTAINING PROTEIN 1 HOMOLOG"/>
    <property type="match status" value="1"/>
</dbReference>
<dbReference type="InterPro" id="IPR046349">
    <property type="entry name" value="C1-like_sf"/>
</dbReference>
<dbReference type="InterPro" id="IPR000159">
    <property type="entry name" value="RA_dom"/>
</dbReference>
<dbReference type="AlphaFoldDB" id="A0ABD6EDM0"/>
<keyword evidence="5" id="KW-0206">Cytoskeleton</keyword>
<dbReference type="Proteomes" id="UP001608902">
    <property type="component" value="Unassembled WGS sequence"/>
</dbReference>
<feature type="region of interest" description="Disordered" evidence="6">
    <location>
        <begin position="89"/>
        <end position="121"/>
    </location>
</feature>
<feature type="region of interest" description="Disordered" evidence="6">
    <location>
        <begin position="1"/>
        <end position="49"/>
    </location>
</feature>
<organism evidence="10 11">
    <name type="scientific">Gnathostoma spinigerum</name>
    <dbReference type="NCBI Taxonomy" id="75299"/>
    <lineage>
        <taxon>Eukaryota</taxon>
        <taxon>Metazoa</taxon>
        <taxon>Ecdysozoa</taxon>
        <taxon>Nematoda</taxon>
        <taxon>Chromadorea</taxon>
        <taxon>Rhabditida</taxon>
        <taxon>Spirurina</taxon>
        <taxon>Gnathostomatomorpha</taxon>
        <taxon>Gnathostomatoidea</taxon>
        <taxon>Gnathostomatidae</taxon>
        <taxon>Gnathostoma</taxon>
    </lineage>
</organism>
<evidence type="ECO:0000256" key="2">
    <source>
        <dbReference type="ARBA" id="ARBA00022701"/>
    </source>
</evidence>
<feature type="compositionally biased region" description="Low complexity" evidence="6">
    <location>
        <begin position="9"/>
        <end position="20"/>
    </location>
</feature>
<dbReference type="SMART" id="SM00314">
    <property type="entry name" value="RA"/>
    <property type="match status" value="1"/>
</dbReference>
<reference evidence="10 11" key="1">
    <citation type="submission" date="2024-08" db="EMBL/GenBank/DDBJ databases">
        <title>Gnathostoma spinigerum genome.</title>
        <authorList>
            <person name="Gonzalez-Bertolin B."/>
            <person name="Monzon S."/>
            <person name="Zaballos A."/>
            <person name="Jimenez P."/>
            <person name="Dekumyoy P."/>
            <person name="Varona S."/>
            <person name="Cuesta I."/>
            <person name="Sumanam S."/>
            <person name="Adisakwattana P."/>
            <person name="Gasser R.B."/>
            <person name="Hernandez-Gonzalez A."/>
            <person name="Young N.D."/>
            <person name="Perteguer M.J."/>
        </authorList>
    </citation>
    <scope>NUCLEOTIDE SEQUENCE [LARGE SCALE GENOMIC DNA]</scope>
    <source>
        <strain evidence="10">AL3</strain>
        <tissue evidence="10">Liver</tissue>
    </source>
</reference>
<feature type="region of interest" description="Disordered" evidence="6">
    <location>
        <begin position="547"/>
        <end position="570"/>
    </location>
</feature>
<keyword evidence="5" id="KW-0963">Cytoplasm</keyword>
<dbReference type="CDD" id="cd21885">
    <property type="entry name" value="SARAH_RASSF1-like"/>
    <property type="match status" value="1"/>
</dbReference>
<dbReference type="PRINTS" id="PR00008">
    <property type="entry name" value="DAGPEDOMAIN"/>
</dbReference>
<evidence type="ECO:0000256" key="3">
    <source>
        <dbReference type="ARBA" id="ARBA00022723"/>
    </source>
</evidence>
<feature type="compositionally biased region" description="Polar residues" evidence="6">
    <location>
        <begin position="21"/>
        <end position="33"/>
    </location>
</feature>
<evidence type="ECO:0000256" key="6">
    <source>
        <dbReference type="SAM" id="MobiDB-lite"/>
    </source>
</evidence>
<keyword evidence="3" id="KW-0479">Metal-binding</keyword>
<dbReference type="EMBL" id="JBGFUD010000923">
    <property type="protein sequence ID" value="MFH4975476.1"/>
    <property type="molecule type" value="Genomic_DNA"/>
</dbReference>
<dbReference type="SMART" id="SM00109">
    <property type="entry name" value="C1"/>
    <property type="match status" value="1"/>
</dbReference>
<keyword evidence="11" id="KW-1185">Reference proteome</keyword>
<feature type="domain" description="Ras-associating" evidence="8">
    <location>
        <begin position="359"/>
        <end position="463"/>
    </location>
</feature>
<keyword evidence="2" id="KW-0493">Microtubule</keyword>
<name>A0ABD6EDM0_9BILA</name>
<keyword evidence="4" id="KW-0862">Zinc</keyword>
<dbReference type="PANTHER" id="PTHR22738">
    <property type="entry name" value="RASSF"/>
    <property type="match status" value="1"/>
</dbReference>
<dbReference type="PROSITE" id="PS00479">
    <property type="entry name" value="ZF_DAG_PE_1"/>
    <property type="match status" value="1"/>
</dbReference>
<dbReference type="SUPFAM" id="SSF54236">
    <property type="entry name" value="Ubiquitin-like"/>
    <property type="match status" value="1"/>
</dbReference>
<dbReference type="PROSITE" id="PS50951">
    <property type="entry name" value="SARAH"/>
    <property type="match status" value="1"/>
</dbReference>
<dbReference type="InterPro" id="IPR002219">
    <property type="entry name" value="PKC_DAG/PE"/>
</dbReference>
<evidence type="ECO:0000313" key="10">
    <source>
        <dbReference type="EMBL" id="MFH4975476.1"/>
    </source>
</evidence>
<dbReference type="Pfam" id="PF00788">
    <property type="entry name" value="RA"/>
    <property type="match status" value="1"/>
</dbReference>
<dbReference type="GO" id="GO:0005874">
    <property type="term" value="C:microtubule"/>
    <property type="evidence" value="ECO:0007669"/>
    <property type="project" value="UniProtKB-KW"/>
</dbReference>
<evidence type="ECO:0000259" key="8">
    <source>
        <dbReference type="PROSITE" id="PS50200"/>
    </source>
</evidence>
<dbReference type="CDD" id="cd20885">
    <property type="entry name" value="C1_RASSF1"/>
    <property type="match status" value="1"/>
</dbReference>
<dbReference type="Gene3D" id="3.30.60.20">
    <property type="match status" value="1"/>
</dbReference>
<proteinExistence type="predicted"/>
<feature type="domain" description="SARAH" evidence="9">
    <location>
        <begin position="465"/>
        <end position="512"/>
    </location>
</feature>